<reference evidence="2 5" key="1">
    <citation type="journal article" date="2009" name="Proc. Natl. Acad. Sci. U.S.A.">
        <title>Biogeography of the Sulfolobus islandicus pan-genome.</title>
        <authorList>
            <person name="Reno M.L."/>
            <person name="Held N.L."/>
            <person name="Fields C.J."/>
            <person name="Burke P.V."/>
            <person name="Whitaker R.J."/>
        </authorList>
    </citation>
    <scope>NUCLEOTIDE SEQUENCE [LARGE SCALE GENOMIC DNA]</scope>
    <source>
        <strain evidence="2">Y.N.15.51</strain>
        <strain evidence="5">Y.N.15.51 / Yellowstone #2</strain>
    </source>
</reference>
<sequence>MFSMSLCCFSPYLFISFSLVILGFIRSLVLRGLPRRSFLGQVVEAKLKFWAYAWMVHLANSLVGRAPGIRV</sequence>
<dbReference type="AlphaFoldDB" id="C3NJU1"/>
<keyword evidence="1" id="KW-0472">Membrane</keyword>
<dbReference type="KEGG" id="sin:YN1551_3245"/>
<dbReference type="EMBL" id="CP001404">
    <property type="protein sequence ID" value="ACP47343.1"/>
    <property type="molecule type" value="Genomic_DNA"/>
</dbReference>
<evidence type="ECO:0000256" key="1">
    <source>
        <dbReference type="SAM" id="Phobius"/>
    </source>
</evidence>
<keyword evidence="1" id="KW-0812">Transmembrane</keyword>
<dbReference type="KEGG" id="sin:YN1551_3251"/>
<dbReference type="Proteomes" id="UP000006818">
    <property type="component" value="Chromosome"/>
</dbReference>
<dbReference type="HOGENOM" id="CLU_2730587_0_0_2"/>
<evidence type="ECO:0000313" key="4">
    <source>
        <dbReference type="EMBL" id="ACP47477.1"/>
    </source>
</evidence>
<protein>
    <submittedName>
        <fullName evidence="2">Uncharacterized protein</fullName>
    </submittedName>
</protein>
<gene>
    <name evidence="2" type="ordered locus">YN1551_3245</name>
    <name evidence="3" type="ordered locus">YN1551_3248</name>
    <name evidence="4" type="ordered locus">YN1551_3251</name>
</gene>
<evidence type="ECO:0000313" key="5">
    <source>
        <dbReference type="Proteomes" id="UP000006818"/>
    </source>
</evidence>
<accession>C3NJU1</accession>
<feature type="transmembrane region" description="Helical" evidence="1">
    <location>
        <begin position="12"/>
        <end position="29"/>
    </location>
</feature>
<name>C3NJU1_SACI1</name>
<dbReference type="KEGG" id="sin:YN1551_3248"/>
<organism evidence="2 5">
    <name type="scientific">Saccharolobus islandicus (strain Y.N.15.51 / Yellowstone #2)</name>
    <name type="common">Sulfolobus islandicus</name>
    <dbReference type="NCBI Taxonomy" id="419942"/>
    <lineage>
        <taxon>Archaea</taxon>
        <taxon>Thermoproteota</taxon>
        <taxon>Thermoprotei</taxon>
        <taxon>Sulfolobales</taxon>
        <taxon>Sulfolobaceae</taxon>
        <taxon>Saccharolobus</taxon>
    </lineage>
</organism>
<proteinExistence type="predicted"/>
<dbReference type="EMBL" id="CP001404">
    <property type="protein sequence ID" value="ACP47426.1"/>
    <property type="molecule type" value="Genomic_DNA"/>
</dbReference>
<evidence type="ECO:0000313" key="3">
    <source>
        <dbReference type="EMBL" id="ACP47426.1"/>
    </source>
</evidence>
<evidence type="ECO:0000313" key="2">
    <source>
        <dbReference type="EMBL" id="ACP47343.1"/>
    </source>
</evidence>
<keyword evidence="1" id="KW-1133">Transmembrane helix</keyword>
<dbReference type="EMBL" id="CP001404">
    <property type="protein sequence ID" value="ACP47477.1"/>
    <property type="molecule type" value="Genomic_DNA"/>
</dbReference>